<reference evidence="2" key="1">
    <citation type="submission" date="2022-10" db="EMBL/GenBank/DDBJ databases">
        <title>Streptomyces beihaiensis sp. nov., a chitin degrading actinobacterium, isolated from shrimp pond soil.</title>
        <authorList>
            <person name="Xie J."/>
            <person name="Shen N."/>
        </authorList>
    </citation>
    <scope>NUCLEOTIDE SEQUENCE</scope>
    <source>
        <strain evidence="2">GXMU-J5</strain>
    </source>
</reference>
<proteinExistence type="predicted"/>
<dbReference type="RefSeq" id="WP_266601395.1">
    <property type="nucleotide sequence ID" value="NZ_JAPHNL010000240.1"/>
</dbReference>
<sequence length="112" mass="12230">MRRRWRPDIAIRTQGVHGAADNTESMSRHAMKRLEHALDGSDAVYGSHLGDGWQSPVELRACALNREDRLVSLPRQLGDPSAKSKDSANGYDSADAEARARPHAAVQDLGKA</sequence>
<protein>
    <submittedName>
        <fullName evidence="2">Uncharacterized protein</fullName>
    </submittedName>
</protein>
<dbReference type="EMBL" id="JAPHNL010000240">
    <property type="protein sequence ID" value="MCX3061772.1"/>
    <property type="molecule type" value="Genomic_DNA"/>
</dbReference>
<accession>A0ABT3TXI8</accession>
<feature type="region of interest" description="Disordered" evidence="1">
    <location>
        <begin position="1"/>
        <end position="26"/>
    </location>
</feature>
<name>A0ABT3TXI8_9ACTN</name>
<dbReference type="Proteomes" id="UP001163064">
    <property type="component" value="Unassembled WGS sequence"/>
</dbReference>
<evidence type="ECO:0000256" key="1">
    <source>
        <dbReference type="SAM" id="MobiDB-lite"/>
    </source>
</evidence>
<gene>
    <name evidence="2" type="ORF">OFY01_18800</name>
</gene>
<evidence type="ECO:0000313" key="3">
    <source>
        <dbReference type="Proteomes" id="UP001163064"/>
    </source>
</evidence>
<feature type="region of interest" description="Disordered" evidence="1">
    <location>
        <begin position="73"/>
        <end position="112"/>
    </location>
</feature>
<evidence type="ECO:0000313" key="2">
    <source>
        <dbReference type="EMBL" id="MCX3061772.1"/>
    </source>
</evidence>
<organism evidence="2 3">
    <name type="scientific">Streptomyces beihaiensis</name>
    <dbReference type="NCBI Taxonomy" id="2984495"/>
    <lineage>
        <taxon>Bacteria</taxon>
        <taxon>Bacillati</taxon>
        <taxon>Actinomycetota</taxon>
        <taxon>Actinomycetes</taxon>
        <taxon>Kitasatosporales</taxon>
        <taxon>Streptomycetaceae</taxon>
        <taxon>Streptomyces</taxon>
    </lineage>
</organism>
<keyword evidence="3" id="KW-1185">Reference proteome</keyword>
<comment type="caution">
    <text evidence="2">The sequence shown here is derived from an EMBL/GenBank/DDBJ whole genome shotgun (WGS) entry which is preliminary data.</text>
</comment>